<comment type="caution">
    <text evidence="1">The sequence shown here is derived from an EMBL/GenBank/DDBJ whole genome shotgun (WGS) entry which is preliminary data.</text>
</comment>
<gene>
    <name evidence="1" type="ORF">DW747_04585</name>
</gene>
<dbReference type="RefSeq" id="WP_117539126.1">
    <property type="nucleotide sequence ID" value="NZ_QVFD01000003.1"/>
</dbReference>
<evidence type="ECO:0000313" key="1">
    <source>
        <dbReference type="EMBL" id="RGC49233.1"/>
    </source>
</evidence>
<dbReference type="OrthoDB" id="2062647at2"/>
<dbReference type="EMBL" id="QVFD01000003">
    <property type="protein sequence ID" value="RGC49233.1"/>
    <property type="molecule type" value="Genomic_DNA"/>
</dbReference>
<accession>A0A3E2XND2</accession>
<keyword evidence="2" id="KW-1185">Reference proteome</keyword>
<protein>
    <submittedName>
        <fullName evidence="1">Uncharacterized protein</fullName>
    </submittedName>
</protein>
<proteinExistence type="predicted"/>
<sequence>MQRIQFYPSEELANILNAEAQSKGVSVSTYVTDLLEEYYGMKKNSVSITQLTATVLKEVENYIATLPKNVPFDLKTASKTYNEIKMTCGKKPQTVRASIGRSFGAKLGKAPFTNVRKYQDKNGKYILSVNNALMYELY</sequence>
<reference evidence="1 2" key="1">
    <citation type="submission" date="2018-08" db="EMBL/GenBank/DDBJ databases">
        <title>A genome reference for cultivated species of the human gut microbiota.</title>
        <authorList>
            <person name="Zou Y."/>
            <person name="Xue W."/>
            <person name="Luo G."/>
        </authorList>
    </citation>
    <scope>NUCLEOTIDE SEQUENCE [LARGE SCALE GENOMIC DNA]</scope>
    <source>
        <strain evidence="1 2">AM28-39</strain>
    </source>
</reference>
<organism evidence="1 2">
    <name type="scientific">Coprococcus catus</name>
    <dbReference type="NCBI Taxonomy" id="116085"/>
    <lineage>
        <taxon>Bacteria</taxon>
        <taxon>Bacillati</taxon>
        <taxon>Bacillota</taxon>
        <taxon>Clostridia</taxon>
        <taxon>Lachnospirales</taxon>
        <taxon>Lachnospiraceae</taxon>
        <taxon>Coprococcus</taxon>
    </lineage>
</organism>
<name>A0A3E2XND2_9FIRM</name>
<dbReference type="Proteomes" id="UP000261231">
    <property type="component" value="Unassembled WGS sequence"/>
</dbReference>
<dbReference type="AlphaFoldDB" id="A0A3E2XND2"/>
<evidence type="ECO:0000313" key="2">
    <source>
        <dbReference type="Proteomes" id="UP000261231"/>
    </source>
</evidence>